<dbReference type="KEGG" id="plut:EI981_28575"/>
<keyword evidence="1" id="KW-0472">Membrane</keyword>
<feature type="transmembrane region" description="Helical" evidence="1">
    <location>
        <begin position="157"/>
        <end position="179"/>
    </location>
</feature>
<feature type="transmembrane region" description="Helical" evidence="1">
    <location>
        <begin position="51"/>
        <end position="75"/>
    </location>
</feature>
<sequence>MLNLIQADIYKLRKSAPIKVLFSITTISSIMVAIIAYLIPQGKIDENLTGLGFMFSDINVISILGAVMAAILICGDFDSRTFHDAVASGSSRASIIIGKTTVFCFSILCILIPYIVTTGVVLGTGSKFSMGSVAVGFLNMMTTEAGKALTAAEIWKLAAIILTLTLVYIAQVSICIPLAFTLKKPVLVVAIYYGFSILTAQLTKLSDSSKLFDRIFSCTPYGGNYTFLTLTSSTGEIVKALAVSLIFIIIMLVVTFSTFRRSEIK</sequence>
<reference evidence="3" key="1">
    <citation type="submission" date="2018-12" db="EMBL/GenBank/DDBJ databases">
        <title>Complete genome sequence of Paenibacillus sp. MBLB1234.</title>
        <authorList>
            <person name="Nam Y.-D."/>
            <person name="Kang J."/>
            <person name="Chung W.-H."/>
            <person name="Park Y.S."/>
        </authorList>
    </citation>
    <scope>NUCLEOTIDE SEQUENCE [LARGE SCALE GENOMIC DNA]</scope>
    <source>
        <strain evidence="3">MBLB1234</strain>
    </source>
</reference>
<name>A0A3S9V605_9BACL</name>
<evidence type="ECO:0000313" key="2">
    <source>
        <dbReference type="EMBL" id="AZS17994.1"/>
    </source>
</evidence>
<feature type="transmembrane region" description="Helical" evidence="1">
    <location>
        <begin position="20"/>
        <end position="39"/>
    </location>
</feature>
<dbReference type="RefSeq" id="WP_127004079.1">
    <property type="nucleotide sequence ID" value="NZ_CP034346.1"/>
</dbReference>
<protein>
    <submittedName>
        <fullName evidence="2">ABC transporter permease</fullName>
    </submittedName>
</protein>
<dbReference type="Proteomes" id="UP000270678">
    <property type="component" value="Chromosome"/>
</dbReference>
<organism evidence="2 3">
    <name type="scientific">Paenibacillus lutimineralis</name>
    <dbReference type="NCBI Taxonomy" id="2707005"/>
    <lineage>
        <taxon>Bacteria</taxon>
        <taxon>Bacillati</taxon>
        <taxon>Bacillota</taxon>
        <taxon>Bacilli</taxon>
        <taxon>Bacillales</taxon>
        <taxon>Paenibacillaceae</taxon>
        <taxon>Paenibacillus</taxon>
    </lineage>
</organism>
<evidence type="ECO:0000256" key="1">
    <source>
        <dbReference type="SAM" id="Phobius"/>
    </source>
</evidence>
<feature type="transmembrane region" description="Helical" evidence="1">
    <location>
        <begin position="186"/>
        <end position="203"/>
    </location>
</feature>
<gene>
    <name evidence="2" type="ORF">EI981_28575</name>
</gene>
<feature type="transmembrane region" description="Helical" evidence="1">
    <location>
        <begin position="237"/>
        <end position="259"/>
    </location>
</feature>
<proteinExistence type="predicted"/>
<keyword evidence="3" id="KW-1185">Reference proteome</keyword>
<dbReference type="OrthoDB" id="1738593at2"/>
<dbReference type="AlphaFoldDB" id="A0A3S9V605"/>
<keyword evidence="1" id="KW-1133">Transmembrane helix</keyword>
<feature type="transmembrane region" description="Helical" evidence="1">
    <location>
        <begin position="96"/>
        <end position="116"/>
    </location>
</feature>
<evidence type="ECO:0000313" key="3">
    <source>
        <dbReference type="Proteomes" id="UP000270678"/>
    </source>
</evidence>
<keyword evidence="1" id="KW-0812">Transmembrane</keyword>
<dbReference type="EMBL" id="CP034346">
    <property type="protein sequence ID" value="AZS17994.1"/>
    <property type="molecule type" value="Genomic_DNA"/>
</dbReference>
<accession>A0A3S9V605</accession>